<gene>
    <name evidence="5" type="ORF">CAOG_006287</name>
</gene>
<dbReference type="GO" id="GO:0046475">
    <property type="term" value="P:glycerophospholipid catabolic process"/>
    <property type="evidence" value="ECO:0007669"/>
    <property type="project" value="TreeGrafter"/>
</dbReference>
<dbReference type="InParanoid" id="A0A0D2VWE6"/>
<dbReference type="InterPro" id="IPR057506">
    <property type="entry name" value="C2_GPCPD1"/>
</dbReference>
<evidence type="ECO:0000256" key="2">
    <source>
        <dbReference type="PROSITE-ProRule" id="PRU00023"/>
    </source>
</evidence>
<proteinExistence type="predicted"/>
<feature type="repeat" description="ANK" evidence="2">
    <location>
        <begin position="235"/>
        <end position="267"/>
    </location>
</feature>
<sequence length="1062" mass="114216">MSQMPSRIMHTAVSLDRAHKLATLISATFPSLSGTSAVADALRELSVDELTPSNSSMSAGSSFSSASPDVVGHAGTHTLASTIERLRHAALEPGTSVGKVSANVPAAAAAPAPSAPTNAAVVTPPTMLGPEVMFVLAPVFIAACKRGAVKCVHVLLSFGVNVNTQSDADDQSGLFAATAGGHRACMSLLLSRGANPNLVDHESRMALHAAVLRGDKEAVALLLAAGADVAARDHDGHSMLFFAVSTGNADIVQQLIDAGAPTNTSAVPASPLSGRLYDQPPLLLSCRFGFFDVANRLICAGADPNATDEAGETALHAACSENAVECVELLLKHQAQVDVRDVYSSRTPLFDAAIGGHLSCVEKLLAAGAKALVRDVDGWRPLVHAMLRGHMFVVAVLREHERAEQKANPTELRAPKPANPSFVAPRRAGQLHPHIQASDKAPAPSAVPKPPSPSIVDGEVTEKISNAERSYGHTYLRRRTRIDIFLGGVDDQGPIIDLLHYGHTMRDSNGAFTSRRTLYDPILTSTFQERPPGEIATSQTAVLVKSESSTDFSHDTALGPIERSASFSTLGAPQASPMFDKQNVPLSLSSFRLQIASNQPQTDLVMIDLPIVEPSAAHHMYYCEDIATMQLRIDVISQADDTLIGRGFILASTLARLRGETRCALFSPSMQLIGTVLITFLIVKPLHHPRVAVGSNTYWKLTESLPIIGHRGVGAGGAAKTGDFHRTHIKENTVLSFVTAASLGAQYVEFDVQMTKDGVPVIYHDWTVKETGYNLPVCRLSLEKFTSIYHAQGGRSKDRRLVRSKSFDAADIVSARPLQAGSGVTHDVAHDIMNSPKSSARPVRHKRDNDYQAMLESAIKLQIGDEGVAAPFPTLEDALKNVPITLGFNVEVKYPLREEREEFDLQMMELNNFIDRILTCVYDNAGERPIIFSSFHPETCLMLSLKQPNYPVFFLTSAGWDNERFSDPRCNSIYWAIHFAKAANLLGIVSQSAPFLECPELVHAVKSSGLLLLTWGRGNNDVTNVQLQRDYGVDAVILDHVAHVRSGLQAATAVHAATAVPE</sequence>
<feature type="repeat" description="ANK" evidence="2">
    <location>
        <begin position="344"/>
        <end position="376"/>
    </location>
</feature>
<dbReference type="FunCoup" id="A0A0D2VWE6">
    <property type="interactions" value="43"/>
</dbReference>
<dbReference type="InterPro" id="IPR036770">
    <property type="entry name" value="Ankyrin_rpt-contain_sf"/>
</dbReference>
<dbReference type="CDD" id="cd08572">
    <property type="entry name" value="GDPD_GDE5_like"/>
    <property type="match status" value="1"/>
</dbReference>
<dbReference type="PROSITE" id="PS51704">
    <property type="entry name" value="GP_PDE"/>
    <property type="match status" value="1"/>
</dbReference>
<dbReference type="InterPro" id="IPR017946">
    <property type="entry name" value="PLC-like_Pdiesterase_TIM-brl"/>
</dbReference>
<name>A0A0D2VWE6_CAPO3</name>
<dbReference type="PROSITE" id="PS50088">
    <property type="entry name" value="ANK_REPEAT"/>
    <property type="match status" value="5"/>
</dbReference>
<dbReference type="SUPFAM" id="SSF48403">
    <property type="entry name" value="Ankyrin repeat"/>
    <property type="match status" value="1"/>
</dbReference>
<dbReference type="PROSITE" id="PS50297">
    <property type="entry name" value="ANK_REP_REGION"/>
    <property type="match status" value="3"/>
</dbReference>
<feature type="domain" description="GP-PDE" evidence="4">
    <location>
        <begin position="711"/>
        <end position="1048"/>
    </location>
</feature>
<evidence type="ECO:0000256" key="3">
    <source>
        <dbReference type="SAM" id="MobiDB-lite"/>
    </source>
</evidence>
<dbReference type="EMBL" id="KE346370">
    <property type="protein sequence ID" value="KJE95892.1"/>
    <property type="molecule type" value="Genomic_DNA"/>
</dbReference>
<dbReference type="Gene3D" id="3.20.20.190">
    <property type="entry name" value="Phosphatidylinositol (PI) phosphodiesterase"/>
    <property type="match status" value="1"/>
</dbReference>
<dbReference type="Pfam" id="PF25329">
    <property type="entry name" value="C2_GDE1"/>
    <property type="match status" value="1"/>
</dbReference>
<dbReference type="GO" id="GO:0047389">
    <property type="term" value="F:glycerophosphocholine phosphodiesterase activity"/>
    <property type="evidence" value="ECO:0007669"/>
    <property type="project" value="TreeGrafter"/>
</dbReference>
<dbReference type="Gene3D" id="1.25.40.20">
    <property type="entry name" value="Ankyrin repeat-containing domain"/>
    <property type="match status" value="2"/>
</dbReference>
<organism evidence="5 6">
    <name type="scientific">Capsaspora owczarzaki (strain ATCC 30864)</name>
    <dbReference type="NCBI Taxonomy" id="595528"/>
    <lineage>
        <taxon>Eukaryota</taxon>
        <taxon>Filasterea</taxon>
        <taxon>Capsaspora</taxon>
    </lineage>
</organism>
<dbReference type="STRING" id="595528.A0A0D2VWE6"/>
<feature type="region of interest" description="Disordered" evidence="3">
    <location>
        <begin position="404"/>
        <end position="458"/>
    </location>
</feature>
<evidence type="ECO:0000313" key="6">
    <source>
        <dbReference type="Proteomes" id="UP000008743"/>
    </source>
</evidence>
<evidence type="ECO:0000256" key="1">
    <source>
        <dbReference type="ARBA" id="ARBA00022801"/>
    </source>
</evidence>
<dbReference type="SUPFAM" id="SSF51695">
    <property type="entry name" value="PLC-like phosphodiesterases"/>
    <property type="match status" value="1"/>
</dbReference>
<dbReference type="PANTHER" id="PTHR22958:SF1">
    <property type="entry name" value="GLYCEROPHOSPHOCHOLINE PHOSPHODIESTERASE GPCPD1"/>
    <property type="match status" value="1"/>
</dbReference>
<accession>A0A0D2VWE6</accession>
<dbReference type="PANTHER" id="PTHR22958">
    <property type="entry name" value="GLYCEROPHOSPHORYL DIESTER PHOSPHODIESTERASE"/>
    <property type="match status" value="1"/>
</dbReference>
<dbReference type="Pfam" id="PF12796">
    <property type="entry name" value="Ank_2"/>
    <property type="match status" value="2"/>
</dbReference>
<dbReference type="InterPro" id="IPR002110">
    <property type="entry name" value="Ankyrin_rpt"/>
</dbReference>
<dbReference type="Pfam" id="PF03009">
    <property type="entry name" value="GDPD"/>
    <property type="match status" value="1"/>
</dbReference>
<evidence type="ECO:0000313" key="5">
    <source>
        <dbReference type="EMBL" id="KJE95892.1"/>
    </source>
</evidence>
<dbReference type="RefSeq" id="XP_004345036.2">
    <property type="nucleotide sequence ID" value="XM_004344986.2"/>
</dbReference>
<feature type="repeat" description="ANK" evidence="2">
    <location>
        <begin position="202"/>
        <end position="234"/>
    </location>
</feature>
<feature type="repeat" description="ANK" evidence="2">
    <location>
        <begin position="169"/>
        <end position="201"/>
    </location>
</feature>
<keyword evidence="6" id="KW-1185">Reference proteome</keyword>
<dbReference type="OrthoDB" id="197419at2759"/>
<feature type="repeat" description="ANK" evidence="2">
    <location>
        <begin position="310"/>
        <end position="342"/>
    </location>
</feature>
<dbReference type="SMART" id="SM00248">
    <property type="entry name" value="ANK"/>
    <property type="match status" value="8"/>
</dbReference>
<dbReference type="eggNOG" id="KOG0504">
    <property type="taxonomic scope" value="Eukaryota"/>
</dbReference>
<dbReference type="InterPro" id="IPR051578">
    <property type="entry name" value="GDPD"/>
</dbReference>
<protein>
    <submittedName>
        <fullName evidence="5">Glycerophosphodiesterase GDE1</fullName>
    </submittedName>
</protein>
<keyword evidence="2" id="KW-0040">ANK repeat</keyword>
<dbReference type="InterPro" id="IPR030395">
    <property type="entry name" value="GP_PDE_dom"/>
</dbReference>
<evidence type="ECO:0000259" key="4">
    <source>
        <dbReference type="PROSITE" id="PS51704"/>
    </source>
</evidence>
<dbReference type="eggNOG" id="KOG2421">
    <property type="taxonomic scope" value="Eukaryota"/>
</dbReference>
<keyword evidence="1" id="KW-0378">Hydrolase</keyword>
<dbReference type="Proteomes" id="UP000008743">
    <property type="component" value="Unassembled WGS sequence"/>
</dbReference>
<dbReference type="PhylomeDB" id="A0A0D2VWE6"/>
<dbReference type="AlphaFoldDB" id="A0A0D2VWE6"/>
<dbReference type="eggNOG" id="KOG1162">
    <property type="taxonomic scope" value="Eukaryota"/>
</dbReference>
<reference evidence="6" key="1">
    <citation type="submission" date="2011-02" db="EMBL/GenBank/DDBJ databases">
        <title>The Genome Sequence of Capsaspora owczarzaki ATCC 30864.</title>
        <authorList>
            <person name="Russ C."/>
            <person name="Cuomo C."/>
            <person name="Burger G."/>
            <person name="Gray M.W."/>
            <person name="Holland P.W.H."/>
            <person name="King N."/>
            <person name="Lang F.B.F."/>
            <person name="Roger A.J."/>
            <person name="Ruiz-Trillo I."/>
            <person name="Young S.K."/>
            <person name="Zeng Q."/>
            <person name="Gargeya S."/>
            <person name="Alvarado L."/>
            <person name="Berlin A."/>
            <person name="Chapman S.B."/>
            <person name="Chen Z."/>
            <person name="Freedman E."/>
            <person name="Gellesch M."/>
            <person name="Goldberg J."/>
            <person name="Griggs A."/>
            <person name="Gujja S."/>
            <person name="Heilman E."/>
            <person name="Heiman D."/>
            <person name="Howarth C."/>
            <person name="Mehta T."/>
            <person name="Neiman D."/>
            <person name="Pearson M."/>
            <person name="Roberts A."/>
            <person name="Saif S."/>
            <person name="Shea T."/>
            <person name="Shenoy N."/>
            <person name="Sisk P."/>
            <person name="Stolte C."/>
            <person name="Sykes S."/>
            <person name="White J."/>
            <person name="Yandava C."/>
            <person name="Haas B."/>
            <person name="Nusbaum C."/>
            <person name="Birren B."/>
        </authorList>
    </citation>
    <scope>NUCLEOTIDE SEQUENCE</scope>
    <source>
        <strain evidence="6">ATCC 30864</strain>
    </source>
</reference>